<keyword evidence="7" id="KW-0029">Amino-acid transport</keyword>
<organism evidence="12 13">
    <name type="scientific">Photobacterium aquimaris</name>
    <dbReference type="NCBI Taxonomy" id="512643"/>
    <lineage>
        <taxon>Bacteria</taxon>
        <taxon>Pseudomonadati</taxon>
        <taxon>Pseudomonadota</taxon>
        <taxon>Gammaproteobacteria</taxon>
        <taxon>Vibrionales</taxon>
        <taxon>Vibrionaceae</taxon>
        <taxon>Photobacterium</taxon>
    </lineage>
</organism>
<comment type="catalytic activity">
    <reaction evidence="10">
        <text>L-serine(in) + H(+)(in) = L-serine(out) + H(+)(out)</text>
        <dbReference type="Rhea" id="RHEA:28887"/>
        <dbReference type="ChEBI" id="CHEBI:15378"/>
        <dbReference type="ChEBI" id="CHEBI:33384"/>
    </reaction>
    <physiologicalReaction direction="right-to-left" evidence="10">
        <dbReference type="Rhea" id="RHEA:28889"/>
    </physiologicalReaction>
</comment>
<feature type="transmembrane region" description="Helical" evidence="11">
    <location>
        <begin position="144"/>
        <end position="161"/>
    </location>
</feature>
<evidence type="ECO:0000313" key="12">
    <source>
        <dbReference type="EMBL" id="SMY15348.1"/>
    </source>
</evidence>
<evidence type="ECO:0000256" key="9">
    <source>
        <dbReference type="ARBA" id="ARBA00023136"/>
    </source>
</evidence>
<dbReference type="InterPro" id="IPR018227">
    <property type="entry name" value="Amino_acid_transport_2"/>
</dbReference>
<feature type="transmembrane region" description="Helical" evidence="11">
    <location>
        <begin position="408"/>
        <end position="430"/>
    </location>
</feature>
<keyword evidence="9 11" id="KW-0472">Membrane</keyword>
<dbReference type="RefSeq" id="WP_087819617.1">
    <property type="nucleotide sequence ID" value="NZ_FYAH01000001.1"/>
</dbReference>
<dbReference type="GO" id="GO:0015293">
    <property type="term" value="F:symporter activity"/>
    <property type="evidence" value="ECO:0007669"/>
    <property type="project" value="UniProtKB-KW"/>
</dbReference>
<feature type="transmembrane region" description="Helical" evidence="11">
    <location>
        <begin position="252"/>
        <end position="275"/>
    </location>
</feature>
<accession>A0A1Y6KY90</accession>
<dbReference type="PANTHER" id="PTHR35334:SF2">
    <property type="entry name" value="SERINE TRANSPORTER SDAC"/>
    <property type="match status" value="1"/>
</dbReference>
<keyword evidence="8 11" id="KW-1133">Transmembrane helix</keyword>
<protein>
    <submittedName>
        <fullName evidence="12">Serine transporter</fullName>
    </submittedName>
</protein>
<dbReference type="Pfam" id="PF03222">
    <property type="entry name" value="Trp_Tyr_perm"/>
    <property type="match status" value="1"/>
</dbReference>
<evidence type="ECO:0000256" key="7">
    <source>
        <dbReference type="ARBA" id="ARBA00022970"/>
    </source>
</evidence>
<proteinExistence type="predicted"/>
<evidence type="ECO:0000256" key="2">
    <source>
        <dbReference type="ARBA" id="ARBA00022448"/>
    </source>
</evidence>
<sequence>MGTAQQQKTTATTADKTQKLGWRKSDTVWMLGLYGTAVGAGTLFLPINAGVGGLIPLIVMMILALPMTFFAHRAMMRFVLSSANPGADITDVVEEHFGKNMGKIITLLYFFAIYPILLVYSVALTNTVESFMKFQLGIEPPARAVLALILIVVLMAIVRLGEQLIVKAMSILVFPFVAVLLMLALYLVPHWNGAIFANIIPQSGNTTSIMMAVWLILPVMVFSFNHSPVISSFAVAKEKEYGVNAERQGSRILLRAHIMMVITVMFFVCSCVLSLTPANLIEAKAQNVSILTYLANHFDTPVIAYAAPIVAIIAITKSFLGHYLGASEGLNGIVHKVARDNNKTISNKALNRFTALFMLTTTWAVATLNPSILGMIENLGGPIIAMLLFIMPMYAIKKVPAMKKYSGTISNVFVTVIGLMSISAIFYSLIQ</sequence>
<evidence type="ECO:0000256" key="11">
    <source>
        <dbReference type="SAM" id="Phobius"/>
    </source>
</evidence>
<gene>
    <name evidence="12" type="primary">sdaC_2</name>
    <name evidence="12" type="ORF">PAQU9191_00571</name>
</gene>
<feature type="transmembrane region" description="Helical" evidence="11">
    <location>
        <begin position="53"/>
        <end position="71"/>
    </location>
</feature>
<feature type="transmembrane region" description="Helical" evidence="11">
    <location>
        <begin position="379"/>
        <end position="396"/>
    </location>
</feature>
<dbReference type="Proteomes" id="UP000196485">
    <property type="component" value="Unassembled WGS sequence"/>
</dbReference>
<dbReference type="Gene3D" id="1.20.1740.10">
    <property type="entry name" value="Amino acid/polyamine transporter I"/>
    <property type="match status" value="1"/>
</dbReference>
<name>A0A1Y6KY90_9GAMM</name>
<dbReference type="NCBIfam" id="TIGR00814">
    <property type="entry name" value="stp"/>
    <property type="match status" value="1"/>
</dbReference>
<feature type="transmembrane region" description="Helical" evidence="11">
    <location>
        <begin position="208"/>
        <end position="231"/>
    </location>
</feature>
<evidence type="ECO:0000256" key="4">
    <source>
        <dbReference type="ARBA" id="ARBA00022519"/>
    </source>
</evidence>
<feature type="transmembrane region" description="Helical" evidence="11">
    <location>
        <begin position="353"/>
        <end position="373"/>
    </location>
</feature>
<evidence type="ECO:0000256" key="10">
    <source>
        <dbReference type="ARBA" id="ARBA00047996"/>
    </source>
</evidence>
<evidence type="ECO:0000256" key="6">
    <source>
        <dbReference type="ARBA" id="ARBA00022847"/>
    </source>
</evidence>
<feature type="transmembrane region" description="Helical" evidence="11">
    <location>
        <begin position="302"/>
        <end position="320"/>
    </location>
</feature>
<feature type="transmembrane region" description="Helical" evidence="11">
    <location>
        <begin position="104"/>
        <end position="124"/>
    </location>
</feature>
<evidence type="ECO:0000256" key="1">
    <source>
        <dbReference type="ARBA" id="ARBA00004429"/>
    </source>
</evidence>
<comment type="subcellular location">
    <subcellularLocation>
        <location evidence="1">Cell inner membrane</location>
        <topology evidence="1">Multi-pass membrane protein</topology>
    </subcellularLocation>
</comment>
<dbReference type="GO" id="GO:0015171">
    <property type="term" value="F:amino acid transmembrane transporter activity"/>
    <property type="evidence" value="ECO:0007669"/>
    <property type="project" value="InterPro"/>
</dbReference>
<keyword evidence="13" id="KW-1185">Reference proteome</keyword>
<dbReference type="EMBL" id="FYAH01000001">
    <property type="protein sequence ID" value="SMY15348.1"/>
    <property type="molecule type" value="Genomic_DNA"/>
</dbReference>
<keyword evidence="4" id="KW-0997">Cell inner membrane</keyword>
<keyword evidence="3" id="KW-1003">Cell membrane</keyword>
<feature type="transmembrane region" description="Helical" evidence="11">
    <location>
        <begin position="28"/>
        <end position="47"/>
    </location>
</feature>
<dbReference type="AlphaFoldDB" id="A0A1Y6KY90"/>
<dbReference type="PANTHER" id="PTHR35334">
    <property type="entry name" value="SERINE TRANSPORTER"/>
    <property type="match status" value="1"/>
</dbReference>
<evidence type="ECO:0000313" key="13">
    <source>
        <dbReference type="Proteomes" id="UP000196485"/>
    </source>
</evidence>
<evidence type="ECO:0000256" key="8">
    <source>
        <dbReference type="ARBA" id="ARBA00022989"/>
    </source>
</evidence>
<dbReference type="GO" id="GO:0005886">
    <property type="term" value="C:plasma membrane"/>
    <property type="evidence" value="ECO:0007669"/>
    <property type="project" value="UniProtKB-SubCell"/>
</dbReference>
<keyword evidence="5 11" id="KW-0812">Transmembrane</keyword>
<feature type="transmembrane region" description="Helical" evidence="11">
    <location>
        <begin position="168"/>
        <end position="188"/>
    </location>
</feature>
<keyword evidence="6" id="KW-0769">Symport</keyword>
<reference evidence="13" key="1">
    <citation type="submission" date="2017-06" db="EMBL/GenBank/DDBJ databases">
        <authorList>
            <person name="Rodrigo-Torres L."/>
            <person name="Arahal R. D."/>
            <person name="Lucena T."/>
        </authorList>
    </citation>
    <scope>NUCLEOTIDE SEQUENCE [LARGE SCALE GENOMIC DNA]</scope>
    <source>
        <strain evidence="13">type strain: CECT 9192</strain>
    </source>
</reference>
<evidence type="ECO:0000256" key="5">
    <source>
        <dbReference type="ARBA" id="ARBA00022692"/>
    </source>
</evidence>
<keyword evidence="2" id="KW-0813">Transport</keyword>
<dbReference type="InterPro" id="IPR004694">
    <property type="entry name" value="Hydroxy_aa_transpt"/>
</dbReference>
<evidence type="ECO:0000256" key="3">
    <source>
        <dbReference type="ARBA" id="ARBA00022475"/>
    </source>
</evidence>